<name>A0A6J5SI48_9CAUD</name>
<evidence type="ECO:0000313" key="4">
    <source>
        <dbReference type="EMBL" id="CAB4213950.1"/>
    </source>
</evidence>
<evidence type="ECO:0000313" key="3">
    <source>
        <dbReference type="EMBL" id="CAB4183515.1"/>
    </source>
</evidence>
<dbReference type="EMBL" id="LR797045">
    <property type="protein sequence ID" value="CAB4183515.1"/>
    <property type="molecule type" value="Genomic_DNA"/>
</dbReference>
<sequence>MADIQTQIATARNAGYDDAAIAQHLDTMPEYSGKVSTALKAGYAPADILKFLATPKTLLSQIPGAENAPAPKAETKPSLYQRVLGAAEVPLRIGLGAITEPIAGAAGVLGTLTSGAFGTQEGIRRGQDIQQRVRQLNQPTTETGAQNLQAVGQVLEPLMGVPIPTMNALAQGVAAPLRLGTNALRAAAEPVEAALQRRQNTIAAGKVAESYQNAPKIDAAQTAQKLGLALNPSISNPTAATRAISAVGGREATTTLAQGNVKQLTNVIKQDLGDTTPGGIAPGAFEDALDTASAPYNAVREMPALEISDGVAKKLSNIPKPALIGGESSAAAVTALVDEALAKLRAGRSGALVLDDIRQARREAQVVYKARDSGSNPKPSEVSRADAQMQIANVLEDLIDANAPVHVLPELRAARVKMAQIYDHERAFDSATGQIDPQVYAKLLRERKSAMTGLPADIGRVAANYPEVMQIIPAEEFLAPRMVRGGLGATTGLAIGNLIAPGVGAIPGVAIGATGGAFAGGLAARRMASPAFQAKYAMPPDYRAPVANALAPTQNLPVPYTSPGEYVPGRDPNWVFGRSDPNLQTGIPPGAPQLAAPSAEGTMARVTQQRAYELARDRAAAAQASQAAEAQAAAARQPTGRGAVLDLDPITGRLRNASQGMAGATPDTIMSAGYPLSSAVEKVSSGRNFALTAEEKIAWDKTRVDLADAVPGFNKLSDKAILGKMQDRAWVADAVQKARDQAKGFAEIGRRSNDRIVSARADAESARMMDLAESLEESLRARPVEMKNRSQGPKTRAARRNELAPEDAVIVTPRNALRP</sequence>
<dbReference type="EMBL" id="LR797411">
    <property type="protein sequence ID" value="CAB4213950.1"/>
    <property type="molecule type" value="Genomic_DNA"/>
</dbReference>
<evidence type="ECO:0000313" key="5">
    <source>
        <dbReference type="EMBL" id="CAB4219328.1"/>
    </source>
</evidence>
<evidence type="ECO:0000313" key="2">
    <source>
        <dbReference type="EMBL" id="CAB4166067.1"/>
    </source>
</evidence>
<dbReference type="EMBL" id="LR797476">
    <property type="protein sequence ID" value="CAB4219328.1"/>
    <property type="molecule type" value="Genomic_DNA"/>
</dbReference>
<reference evidence="4" key="1">
    <citation type="submission" date="2020-05" db="EMBL/GenBank/DDBJ databases">
        <authorList>
            <person name="Chiriac C."/>
            <person name="Salcher M."/>
            <person name="Ghai R."/>
            <person name="Kavagutti S V."/>
        </authorList>
    </citation>
    <scope>NUCLEOTIDE SEQUENCE</scope>
</reference>
<protein>
    <recommendedName>
        <fullName evidence="6">Large polyvalent protein associated domain-containing protein</fullName>
    </recommendedName>
</protein>
<accession>A0A6J5SI48</accession>
<gene>
    <name evidence="3" type="ORF">UFOVP1100_2</name>
    <name evidence="4" type="ORF">UFOVP1461_5</name>
    <name evidence="5" type="ORF">UFOVP1612_45</name>
    <name evidence="2" type="ORF">UFOVP839_14</name>
</gene>
<organism evidence="4">
    <name type="scientific">uncultured Caudovirales phage</name>
    <dbReference type="NCBI Taxonomy" id="2100421"/>
    <lineage>
        <taxon>Viruses</taxon>
        <taxon>Duplodnaviria</taxon>
        <taxon>Heunggongvirae</taxon>
        <taxon>Uroviricota</taxon>
        <taxon>Caudoviricetes</taxon>
        <taxon>Peduoviridae</taxon>
        <taxon>Maltschvirus</taxon>
        <taxon>Maltschvirus maltsch</taxon>
    </lineage>
</organism>
<evidence type="ECO:0000256" key="1">
    <source>
        <dbReference type="SAM" id="MobiDB-lite"/>
    </source>
</evidence>
<proteinExistence type="predicted"/>
<feature type="region of interest" description="Disordered" evidence="1">
    <location>
        <begin position="780"/>
        <end position="819"/>
    </location>
</feature>
<dbReference type="EMBL" id="LR796783">
    <property type="protein sequence ID" value="CAB4166067.1"/>
    <property type="molecule type" value="Genomic_DNA"/>
</dbReference>
<evidence type="ECO:0008006" key="6">
    <source>
        <dbReference type="Google" id="ProtNLM"/>
    </source>
</evidence>